<dbReference type="Proteomes" id="UP000185766">
    <property type="component" value="Unassembled WGS sequence"/>
</dbReference>
<keyword evidence="1" id="KW-0812">Transmembrane</keyword>
<dbReference type="InterPro" id="IPR008407">
    <property type="entry name" value="Brnchd-chn_aa_trnsp_AzlD"/>
</dbReference>
<dbReference type="RefSeq" id="WP_074870206.1">
    <property type="nucleotide sequence ID" value="NZ_FOAS01000017.1"/>
</dbReference>
<gene>
    <name evidence="2" type="ORF">SAMN05216214_11710</name>
</gene>
<keyword evidence="1" id="KW-0472">Membrane</keyword>
<organism evidence="2 3">
    <name type="scientific">Atopomonas hussainii</name>
    <dbReference type="NCBI Taxonomy" id="1429083"/>
    <lineage>
        <taxon>Bacteria</taxon>
        <taxon>Pseudomonadati</taxon>
        <taxon>Pseudomonadota</taxon>
        <taxon>Gammaproteobacteria</taxon>
        <taxon>Pseudomonadales</taxon>
        <taxon>Pseudomonadaceae</taxon>
        <taxon>Atopomonas</taxon>
    </lineage>
</organism>
<proteinExistence type="predicted"/>
<feature type="transmembrane region" description="Helical" evidence="1">
    <location>
        <begin position="87"/>
        <end position="105"/>
    </location>
</feature>
<evidence type="ECO:0000313" key="3">
    <source>
        <dbReference type="Proteomes" id="UP000185766"/>
    </source>
</evidence>
<dbReference type="Pfam" id="PF05437">
    <property type="entry name" value="AzlD"/>
    <property type="match status" value="1"/>
</dbReference>
<accession>A0A1H7S5W6</accession>
<reference evidence="2 3" key="1">
    <citation type="submission" date="2016-10" db="EMBL/GenBank/DDBJ databases">
        <authorList>
            <person name="de Groot N.N."/>
        </authorList>
    </citation>
    <scope>NUCLEOTIDE SEQUENCE [LARGE SCALE GENOMIC DNA]</scope>
    <source>
        <strain evidence="2 3">JCM 19513</strain>
    </source>
</reference>
<evidence type="ECO:0000313" key="2">
    <source>
        <dbReference type="EMBL" id="SEL66907.1"/>
    </source>
</evidence>
<dbReference type="STRING" id="1429083.GCA_001885685_00178"/>
<feature type="transmembrane region" description="Helical" evidence="1">
    <location>
        <begin position="6"/>
        <end position="26"/>
    </location>
</feature>
<keyword evidence="1" id="KW-1133">Transmembrane helix</keyword>
<name>A0A1H7S5W6_9GAMM</name>
<feature type="transmembrane region" description="Helical" evidence="1">
    <location>
        <begin position="38"/>
        <end position="56"/>
    </location>
</feature>
<evidence type="ECO:0000256" key="1">
    <source>
        <dbReference type="SAM" id="Phobius"/>
    </source>
</evidence>
<dbReference type="AlphaFoldDB" id="A0A1H7S5W6"/>
<protein>
    <submittedName>
        <fullName evidence="2">Branched-chain amino acid transport protein</fullName>
    </submittedName>
</protein>
<dbReference type="EMBL" id="FOAS01000017">
    <property type="protein sequence ID" value="SEL66907.1"/>
    <property type="molecule type" value="Genomic_DNA"/>
</dbReference>
<keyword evidence="3" id="KW-1185">Reference proteome</keyword>
<sequence length="107" mass="11319">MNDALWLMILGMALVTFATRFSLFAMPGVQFSPRLQRGLAYVPVSVFAAIIVPMAVAPSDEVQLSVTNAHLMGALAAGLLAARTGNLLLTLIAGFAVFGGLKWWLGV</sequence>